<evidence type="ECO:0000313" key="2">
    <source>
        <dbReference type="EMBL" id="MBB3775120.1"/>
    </source>
</evidence>
<dbReference type="Proteomes" id="UP000430021">
    <property type="component" value="Unassembled WGS sequence"/>
</dbReference>
<proteinExistence type="predicted"/>
<dbReference type="OrthoDB" id="7428103at2"/>
<keyword evidence="5" id="KW-1185">Reference proteome</keyword>
<feature type="chain" id="PRO_5026209169" description="DUF4136 domain-containing protein" evidence="1">
    <location>
        <begin position="23"/>
        <end position="210"/>
    </location>
</feature>
<comment type="caution">
    <text evidence="3">The sequence shown here is derived from an EMBL/GenBank/DDBJ whole genome shotgun (WGS) entry which is preliminary data.</text>
</comment>
<reference evidence="3 4" key="1">
    <citation type="submission" date="2019-12" db="EMBL/GenBank/DDBJ databases">
        <title>Genomic-based taxomic classification of the family Erythrobacteraceae.</title>
        <authorList>
            <person name="Xu L."/>
        </authorList>
    </citation>
    <scope>NUCLEOTIDE SEQUENCE [LARGE SCALE GENOMIC DNA]</scope>
    <source>
        <strain evidence="3 4">JCM 10282</strain>
    </source>
</reference>
<protein>
    <recommendedName>
        <fullName evidence="6">DUF4136 domain-containing protein</fullName>
    </recommendedName>
</protein>
<dbReference type="EMBL" id="WTYB01000001">
    <property type="protein sequence ID" value="MXP37252.1"/>
    <property type="molecule type" value="Genomic_DNA"/>
</dbReference>
<evidence type="ECO:0000256" key="1">
    <source>
        <dbReference type="SAM" id="SignalP"/>
    </source>
</evidence>
<evidence type="ECO:0000313" key="3">
    <source>
        <dbReference type="EMBL" id="MXP37252.1"/>
    </source>
</evidence>
<dbReference type="EMBL" id="JACICE010000001">
    <property type="protein sequence ID" value="MBB3775120.1"/>
    <property type="molecule type" value="Genomic_DNA"/>
</dbReference>
<gene>
    <name evidence="2" type="ORF">FHS52_001063</name>
    <name evidence="3" type="ORF">GRI59_01330</name>
</gene>
<keyword evidence="1" id="KW-0732">Signal</keyword>
<name>A0A6I4UED6_9SPHN</name>
<dbReference type="RefSeq" id="WP_160759403.1">
    <property type="nucleotide sequence ID" value="NZ_BAAADZ010000002.1"/>
</dbReference>
<dbReference type="Proteomes" id="UP000548685">
    <property type="component" value="Unassembled WGS sequence"/>
</dbReference>
<organism evidence="3 4">
    <name type="scientific">Erythrobacter ramosus</name>
    <dbReference type="NCBI Taxonomy" id="35811"/>
    <lineage>
        <taxon>Bacteria</taxon>
        <taxon>Pseudomonadati</taxon>
        <taxon>Pseudomonadota</taxon>
        <taxon>Alphaproteobacteria</taxon>
        <taxon>Sphingomonadales</taxon>
        <taxon>Erythrobacteraceae</taxon>
        <taxon>Erythrobacter/Porphyrobacter group</taxon>
        <taxon>Erythrobacter</taxon>
    </lineage>
</organism>
<evidence type="ECO:0000313" key="5">
    <source>
        <dbReference type="Proteomes" id="UP000548685"/>
    </source>
</evidence>
<reference evidence="2 5" key="2">
    <citation type="submission" date="2020-08" db="EMBL/GenBank/DDBJ databases">
        <title>Genomic Encyclopedia of Type Strains, Phase IV (KMG-IV): sequencing the most valuable type-strain genomes for metagenomic binning, comparative biology and taxonomic classification.</title>
        <authorList>
            <person name="Goeker M."/>
        </authorList>
    </citation>
    <scope>NUCLEOTIDE SEQUENCE [LARGE SCALE GENOMIC DNA]</scope>
    <source>
        <strain evidence="2 5">DSM 8510</strain>
    </source>
</reference>
<sequence length="210" mass="21035">MLPARLLAPLAAAAALALSACATTPYTGPVEVTRFVAPSPAGLGQGTIAITFPDEVKNENARSAFATAVSGELARLGYSVVAEGTPAGQVAAIRTTRSPIAAAPVRERGPVSVGVGGQTGGFGSGLGMGVGINLGGGREGANTMTELSVRIGQTDGATLWEGRAQLPTGVKSPYSQVDASARTLATGLFKDFPGGNGETVTIDVKKLQGR</sequence>
<evidence type="ECO:0008006" key="6">
    <source>
        <dbReference type="Google" id="ProtNLM"/>
    </source>
</evidence>
<evidence type="ECO:0000313" key="4">
    <source>
        <dbReference type="Proteomes" id="UP000430021"/>
    </source>
</evidence>
<dbReference type="AlphaFoldDB" id="A0A6I4UED6"/>
<dbReference type="PROSITE" id="PS51257">
    <property type="entry name" value="PROKAR_LIPOPROTEIN"/>
    <property type="match status" value="1"/>
</dbReference>
<feature type="signal peptide" evidence="1">
    <location>
        <begin position="1"/>
        <end position="22"/>
    </location>
</feature>
<accession>A0A6I4UED6</accession>